<name>A0A3S0VUJ2_9BACI</name>
<dbReference type="Proteomes" id="UP000267430">
    <property type="component" value="Unassembled WGS sequence"/>
</dbReference>
<keyword evidence="2" id="KW-0175">Coiled coil</keyword>
<dbReference type="InterPro" id="IPR006829">
    <property type="entry name" value="LXG_dom"/>
</dbReference>
<feature type="coiled-coil region" evidence="2">
    <location>
        <begin position="148"/>
        <end position="193"/>
    </location>
</feature>
<evidence type="ECO:0000313" key="5">
    <source>
        <dbReference type="EMBL" id="RUQ25125.1"/>
    </source>
</evidence>
<gene>
    <name evidence="5" type="ORF">ELQ35_20890</name>
</gene>
<evidence type="ECO:0000313" key="6">
    <source>
        <dbReference type="Proteomes" id="UP000267430"/>
    </source>
</evidence>
<evidence type="ECO:0000256" key="1">
    <source>
        <dbReference type="ARBA" id="ARBA00034117"/>
    </source>
</evidence>
<comment type="caution">
    <text evidence="5">The sequence shown here is derived from an EMBL/GenBank/DDBJ whole genome shotgun (WGS) entry which is preliminary data.</text>
</comment>
<dbReference type="OrthoDB" id="3261089at2"/>
<protein>
    <recommendedName>
        <fullName evidence="4">LXG domain-containing protein</fullName>
    </recommendedName>
</protein>
<dbReference type="PROSITE" id="PS51756">
    <property type="entry name" value="LXG"/>
    <property type="match status" value="1"/>
</dbReference>
<keyword evidence="3" id="KW-0472">Membrane</keyword>
<evidence type="ECO:0000259" key="4">
    <source>
        <dbReference type="PROSITE" id="PS51756"/>
    </source>
</evidence>
<evidence type="ECO:0000256" key="3">
    <source>
        <dbReference type="SAM" id="Phobius"/>
    </source>
</evidence>
<reference evidence="5 6" key="1">
    <citation type="submission" date="2018-12" db="EMBL/GenBank/DDBJ databases">
        <title>Bacillus chawlae sp. nov., Bacillus glennii sp. nov., and Bacillus saganii sp. nov. Isolated from the Vehicle Assembly Building at Kennedy Space Center where the Viking Spacecraft were Assembled.</title>
        <authorList>
            <person name="Seuylemezian A."/>
            <person name="Vaishampayan P."/>
        </authorList>
    </citation>
    <scope>NUCLEOTIDE SEQUENCE [LARGE SCALE GENOMIC DNA]</scope>
    <source>
        <strain evidence="5 6">L5</strain>
    </source>
</reference>
<keyword evidence="3" id="KW-1133">Transmembrane helix</keyword>
<keyword evidence="6" id="KW-1185">Reference proteome</keyword>
<accession>A0A3S0VUJ2</accession>
<dbReference type="Pfam" id="PF04740">
    <property type="entry name" value="LXG"/>
    <property type="match status" value="1"/>
</dbReference>
<dbReference type="AlphaFoldDB" id="A0A3S0VUJ2"/>
<dbReference type="RefSeq" id="WP_126867112.1">
    <property type="nucleotide sequence ID" value="NZ_JAUSTX010000033.1"/>
</dbReference>
<evidence type="ECO:0000256" key="2">
    <source>
        <dbReference type="SAM" id="Coils"/>
    </source>
</evidence>
<comment type="similarity">
    <text evidence="1">In the N-terminal section; belongs to the LXG family.</text>
</comment>
<keyword evidence="3" id="KW-0812">Transmembrane</keyword>
<sequence length="441" mass="48223">MKILDVDSLIAELEVSLKMIDDQQERIKQIASDVKDIYSLDESFQGEGAKAIKSFYQEGHAPFLVAYDHFLAKFRRAVNGINDAYPAVEPEQKGFVRESFLQNDVQNSLKDLKGNTMEMTDEVNALVDKVQDIISLPKIRDDDVLKGINSAQERVEDTIEDLQKFDEEETKELADIENELDILAKYVKDLESMFKSGTMSVSNFNINQLQKTESYQNMQKKMDEIDWTAIPVTSTPSILFDATAPVSSYGNTFGTLAEGVALTETAYKVGRYGVNITRVGDKYIVKNGKYMDIKGKDFHRSYINSQVKAGNNLEIAKHVHPAAAVKDAFKSKLGFLGIGITAGENAYKNIESNASTSRVIGDTAVDVGLGAVSLASGALLVSAAASFGAPLIGAAVIGFGFSIAASYVIDGIKFGKNEKNLSQGLKDDVQKGIKTVAGWFK</sequence>
<proteinExistence type="inferred from homology"/>
<dbReference type="EMBL" id="RYZZ01000044">
    <property type="protein sequence ID" value="RUQ25125.1"/>
    <property type="molecule type" value="Genomic_DNA"/>
</dbReference>
<organism evidence="5 6">
    <name type="scientific">Peribacillus cavernae</name>
    <dbReference type="NCBI Taxonomy" id="1674310"/>
    <lineage>
        <taxon>Bacteria</taxon>
        <taxon>Bacillati</taxon>
        <taxon>Bacillota</taxon>
        <taxon>Bacilli</taxon>
        <taxon>Bacillales</taxon>
        <taxon>Bacillaceae</taxon>
        <taxon>Peribacillus</taxon>
    </lineage>
</organism>
<feature type="domain" description="LXG" evidence="4">
    <location>
        <begin position="1"/>
        <end position="235"/>
    </location>
</feature>
<feature type="transmembrane region" description="Helical" evidence="3">
    <location>
        <begin position="387"/>
        <end position="409"/>
    </location>
</feature>